<dbReference type="PANTHER" id="PTHR44846:SF1">
    <property type="entry name" value="MANNOSYL-D-GLYCERATE TRANSPORT_METABOLISM SYSTEM REPRESSOR MNGR-RELATED"/>
    <property type="match status" value="1"/>
</dbReference>
<dbReference type="PROSITE" id="PS50949">
    <property type="entry name" value="HTH_GNTR"/>
    <property type="match status" value="1"/>
</dbReference>
<proteinExistence type="predicted"/>
<comment type="caution">
    <text evidence="5">The sequence shown here is derived from an EMBL/GenBank/DDBJ whole genome shotgun (WGS) entry which is preliminary data.</text>
</comment>
<dbReference type="SUPFAM" id="SSF46785">
    <property type="entry name" value="Winged helix' DNA-binding domain"/>
    <property type="match status" value="1"/>
</dbReference>
<dbReference type="InterPro" id="IPR036388">
    <property type="entry name" value="WH-like_DNA-bd_sf"/>
</dbReference>
<dbReference type="InterPro" id="IPR011663">
    <property type="entry name" value="UTRA"/>
</dbReference>
<dbReference type="InterPro" id="IPR028978">
    <property type="entry name" value="Chorismate_lyase_/UTRA_dom_sf"/>
</dbReference>
<dbReference type="EMBL" id="PYAT01000002">
    <property type="protein sequence ID" value="PSL41632.1"/>
    <property type="molecule type" value="Genomic_DNA"/>
</dbReference>
<dbReference type="AlphaFoldDB" id="A0A2P8H5X5"/>
<dbReference type="CDD" id="cd07377">
    <property type="entry name" value="WHTH_GntR"/>
    <property type="match status" value="1"/>
</dbReference>
<evidence type="ECO:0000259" key="4">
    <source>
        <dbReference type="PROSITE" id="PS50949"/>
    </source>
</evidence>
<accession>A0A2P8H5X5</accession>
<evidence type="ECO:0000256" key="3">
    <source>
        <dbReference type="ARBA" id="ARBA00023163"/>
    </source>
</evidence>
<gene>
    <name evidence="5" type="ORF">B0H99_102316</name>
</gene>
<dbReference type="PRINTS" id="PR00035">
    <property type="entry name" value="HTHGNTR"/>
</dbReference>
<dbReference type="Gene3D" id="3.40.1410.10">
    <property type="entry name" value="Chorismate lyase-like"/>
    <property type="match status" value="1"/>
</dbReference>
<dbReference type="InterPro" id="IPR036390">
    <property type="entry name" value="WH_DNA-bd_sf"/>
</dbReference>
<keyword evidence="6" id="KW-1185">Reference proteome</keyword>
<evidence type="ECO:0000313" key="5">
    <source>
        <dbReference type="EMBL" id="PSL41632.1"/>
    </source>
</evidence>
<feature type="domain" description="HTH gntR-type" evidence="4">
    <location>
        <begin position="12"/>
        <end position="80"/>
    </location>
</feature>
<dbReference type="SMART" id="SM00866">
    <property type="entry name" value="UTRA"/>
    <property type="match status" value="1"/>
</dbReference>
<dbReference type="InterPro" id="IPR000524">
    <property type="entry name" value="Tscrpt_reg_HTH_GntR"/>
</dbReference>
<dbReference type="GO" id="GO:0003700">
    <property type="term" value="F:DNA-binding transcription factor activity"/>
    <property type="evidence" value="ECO:0007669"/>
    <property type="project" value="InterPro"/>
</dbReference>
<dbReference type="FunFam" id="1.10.10.10:FF:000079">
    <property type="entry name" value="GntR family transcriptional regulator"/>
    <property type="match status" value="1"/>
</dbReference>
<evidence type="ECO:0000256" key="1">
    <source>
        <dbReference type="ARBA" id="ARBA00023015"/>
    </source>
</evidence>
<sequence length="244" mass="27673">MVIEVVDKQSPIPIYAQIEEQLKSRISEGEFLPGTAIPSERELTETFGVSRMTVRQSVTNLVNEGLLYREKGRGTFVAAAKVEQPLSGMTSFTEDMLSRGMEPSNELLKFEKRKPDKVIAEELQLEESDEIFFVERIRYADKIPMAIERTYLPVTLFPELGREVLIGSLYSYVEGSAQLKISGAVQRMEAALAKREDAELLHVETPFAVLVIERVSKLSNGVPFEVVRSTYRADRYKFTSEIQR</sequence>
<dbReference type="Pfam" id="PF07702">
    <property type="entry name" value="UTRA"/>
    <property type="match status" value="1"/>
</dbReference>
<name>A0A2P8H5X5_9BACL</name>
<dbReference type="Proteomes" id="UP000242682">
    <property type="component" value="Unassembled WGS sequence"/>
</dbReference>
<dbReference type="GO" id="GO:0045892">
    <property type="term" value="P:negative regulation of DNA-templated transcription"/>
    <property type="evidence" value="ECO:0007669"/>
    <property type="project" value="TreeGrafter"/>
</dbReference>
<reference evidence="5 6" key="1">
    <citation type="submission" date="2018-03" db="EMBL/GenBank/DDBJ databases">
        <title>Genomic Encyclopedia of Type Strains, Phase III (KMG-III): the genomes of soil and plant-associated and newly described type strains.</title>
        <authorList>
            <person name="Whitman W."/>
        </authorList>
    </citation>
    <scope>NUCLEOTIDE SEQUENCE [LARGE SCALE GENOMIC DNA]</scope>
    <source>
        <strain evidence="5 6">CGMCC 1.12259</strain>
    </source>
</reference>
<organism evidence="5 6">
    <name type="scientific">Planomicrobium soli</name>
    <dbReference type="NCBI Taxonomy" id="1176648"/>
    <lineage>
        <taxon>Bacteria</taxon>
        <taxon>Bacillati</taxon>
        <taxon>Bacillota</taxon>
        <taxon>Bacilli</taxon>
        <taxon>Bacillales</taxon>
        <taxon>Caryophanaceae</taxon>
        <taxon>Planomicrobium</taxon>
    </lineage>
</organism>
<evidence type="ECO:0000313" key="6">
    <source>
        <dbReference type="Proteomes" id="UP000242682"/>
    </source>
</evidence>
<dbReference type="SUPFAM" id="SSF64288">
    <property type="entry name" value="Chorismate lyase-like"/>
    <property type="match status" value="1"/>
</dbReference>
<dbReference type="SMART" id="SM00345">
    <property type="entry name" value="HTH_GNTR"/>
    <property type="match status" value="1"/>
</dbReference>
<dbReference type="InterPro" id="IPR050679">
    <property type="entry name" value="Bact_HTH_transcr_reg"/>
</dbReference>
<keyword evidence="3" id="KW-0804">Transcription</keyword>
<protein>
    <submittedName>
        <fullName evidence="5">GntR family transcriptional regulator</fullName>
    </submittedName>
</protein>
<dbReference type="PANTHER" id="PTHR44846">
    <property type="entry name" value="MANNOSYL-D-GLYCERATE TRANSPORT/METABOLISM SYSTEM REPRESSOR MNGR-RELATED"/>
    <property type="match status" value="1"/>
</dbReference>
<keyword evidence="1" id="KW-0805">Transcription regulation</keyword>
<dbReference type="Gene3D" id="1.10.10.10">
    <property type="entry name" value="Winged helix-like DNA-binding domain superfamily/Winged helix DNA-binding domain"/>
    <property type="match status" value="1"/>
</dbReference>
<dbReference type="Pfam" id="PF00392">
    <property type="entry name" value="GntR"/>
    <property type="match status" value="1"/>
</dbReference>
<keyword evidence="2" id="KW-0238">DNA-binding</keyword>
<dbReference type="GO" id="GO:0003677">
    <property type="term" value="F:DNA binding"/>
    <property type="evidence" value="ECO:0007669"/>
    <property type="project" value="UniProtKB-KW"/>
</dbReference>
<evidence type="ECO:0000256" key="2">
    <source>
        <dbReference type="ARBA" id="ARBA00023125"/>
    </source>
</evidence>